<dbReference type="RefSeq" id="WP_244350320.1">
    <property type="nucleotide sequence ID" value="NZ_JAFIRA010000020.1"/>
</dbReference>
<accession>A0ABT0CBA1</accession>
<sequence length="220" mass="24741">MGSPNLPQALQATFEQLGVPKPAFSWRADPWLSFPWSVQVGSWPSGSILYGEADAPEIEWARALCQLRLSHPPIPVAYPRDPETASAEVLTYAWCLNRILQGVVLDRALEQLGYDANESKRLTQEQLMAQSEQIPDYIKALLLLELLYRGIDIAWQKELQAACGDDEMRAAHQLNMACIRPEDPERTLLQVHHFGLRISGSQEEQLRAGLQIQLSDGRQV</sequence>
<keyword evidence="2" id="KW-1185">Reference proteome</keyword>
<gene>
    <name evidence="1" type="ORF">JX360_09015</name>
</gene>
<evidence type="ECO:0000313" key="2">
    <source>
        <dbReference type="Proteomes" id="UP000830835"/>
    </source>
</evidence>
<evidence type="ECO:0000313" key="1">
    <source>
        <dbReference type="EMBL" id="MCJ2543043.1"/>
    </source>
</evidence>
<reference evidence="1" key="1">
    <citation type="submission" date="2021-02" db="EMBL/GenBank/DDBJ databases">
        <title>The CRISPR/cas machinery reduction and long-range gene transfer in the hot spring cyanobacterium Synechococcus.</title>
        <authorList>
            <person name="Dvorak P."/>
            <person name="Jahodarova E."/>
            <person name="Hasler P."/>
            <person name="Poulickova A."/>
        </authorList>
    </citation>
    <scope>NUCLEOTIDE SEQUENCE</scope>
    <source>
        <strain evidence="1">Rupite</strain>
    </source>
</reference>
<protein>
    <submittedName>
        <fullName evidence="1">Uncharacterized protein</fullName>
    </submittedName>
</protein>
<organism evidence="1 2">
    <name type="scientific">Thermostichus vulcanus str. 'Rupite'</name>
    <dbReference type="NCBI Taxonomy" id="2813851"/>
    <lineage>
        <taxon>Bacteria</taxon>
        <taxon>Bacillati</taxon>
        <taxon>Cyanobacteriota</taxon>
        <taxon>Cyanophyceae</taxon>
        <taxon>Thermostichales</taxon>
        <taxon>Thermostichaceae</taxon>
        <taxon>Thermostichus</taxon>
    </lineage>
</organism>
<name>A0ABT0CBA1_THEVL</name>
<proteinExistence type="predicted"/>
<comment type="caution">
    <text evidence="1">The sequence shown here is derived from an EMBL/GenBank/DDBJ whole genome shotgun (WGS) entry which is preliminary data.</text>
</comment>
<dbReference type="EMBL" id="JAFIRA010000020">
    <property type="protein sequence ID" value="MCJ2543043.1"/>
    <property type="molecule type" value="Genomic_DNA"/>
</dbReference>
<dbReference type="Proteomes" id="UP000830835">
    <property type="component" value="Unassembled WGS sequence"/>
</dbReference>